<sequence>MESENTQESIMPLCCTIRSCGDEGNILFLLQPNSVPCRECHFNCKRASPSYILVTFKLNKIILLLWVITCSSFRCL</sequence>
<accession>A0A0E9PBP3</accession>
<dbReference type="AlphaFoldDB" id="A0A0E9PBP3"/>
<evidence type="ECO:0000313" key="1">
    <source>
        <dbReference type="EMBL" id="JAH02101.1"/>
    </source>
</evidence>
<dbReference type="EMBL" id="GBXM01106476">
    <property type="protein sequence ID" value="JAH02101.1"/>
    <property type="molecule type" value="Transcribed_RNA"/>
</dbReference>
<protein>
    <submittedName>
        <fullName evidence="1">Uncharacterized protein</fullName>
    </submittedName>
</protein>
<organism evidence="1">
    <name type="scientific">Anguilla anguilla</name>
    <name type="common">European freshwater eel</name>
    <name type="synonym">Muraena anguilla</name>
    <dbReference type="NCBI Taxonomy" id="7936"/>
    <lineage>
        <taxon>Eukaryota</taxon>
        <taxon>Metazoa</taxon>
        <taxon>Chordata</taxon>
        <taxon>Craniata</taxon>
        <taxon>Vertebrata</taxon>
        <taxon>Euteleostomi</taxon>
        <taxon>Actinopterygii</taxon>
        <taxon>Neopterygii</taxon>
        <taxon>Teleostei</taxon>
        <taxon>Anguilliformes</taxon>
        <taxon>Anguillidae</taxon>
        <taxon>Anguilla</taxon>
    </lineage>
</organism>
<proteinExistence type="predicted"/>
<reference evidence="1" key="2">
    <citation type="journal article" date="2015" name="Fish Shellfish Immunol.">
        <title>Early steps in the European eel (Anguilla anguilla)-Vibrio vulnificus interaction in the gills: Role of the RtxA13 toxin.</title>
        <authorList>
            <person name="Callol A."/>
            <person name="Pajuelo D."/>
            <person name="Ebbesson L."/>
            <person name="Teles M."/>
            <person name="MacKenzie S."/>
            <person name="Amaro C."/>
        </authorList>
    </citation>
    <scope>NUCLEOTIDE SEQUENCE</scope>
</reference>
<name>A0A0E9PBP3_ANGAN</name>
<reference evidence="1" key="1">
    <citation type="submission" date="2014-11" db="EMBL/GenBank/DDBJ databases">
        <authorList>
            <person name="Amaro Gonzalez C."/>
        </authorList>
    </citation>
    <scope>NUCLEOTIDE SEQUENCE</scope>
</reference>